<reference evidence="5" key="1">
    <citation type="journal article" date="2019" name="bioRxiv">
        <title>The Genome of the Zebra Mussel, Dreissena polymorpha: A Resource for Invasive Species Research.</title>
        <authorList>
            <person name="McCartney M.A."/>
            <person name="Auch B."/>
            <person name="Kono T."/>
            <person name="Mallez S."/>
            <person name="Zhang Y."/>
            <person name="Obille A."/>
            <person name="Becker A."/>
            <person name="Abrahante J.E."/>
            <person name="Garbe J."/>
            <person name="Badalamenti J.P."/>
            <person name="Herman A."/>
            <person name="Mangelson H."/>
            <person name="Liachko I."/>
            <person name="Sullivan S."/>
            <person name="Sone E.D."/>
            <person name="Koren S."/>
            <person name="Silverstein K.A.T."/>
            <person name="Beckman K.B."/>
            <person name="Gohl D.M."/>
        </authorList>
    </citation>
    <scope>NUCLEOTIDE SEQUENCE</scope>
    <source>
        <strain evidence="5">Duluth1</strain>
        <tissue evidence="5">Whole animal</tissue>
    </source>
</reference>
<dbReference type="EMBL" id="JAIWYP010000007">
    <property type="protein sequence ID" value="KAH3799755.1"/>
    <property type="molecule type" value="Genomic_DNA"/>
</dbReference>
<evidence type="ECO:0000256" key="2">
    <source>
        <dbReference type="SAM" id="SignalP"/>
    </source>
</evidence>
<evidence type="ECO:0000256" key="1">
    <source>
        <dbReference type="ARBA" id="ARBA00005742"/>
    </source>
</evidence>
<reference evidence="5" key="2">
    <citation type="submission" date="2020-11" db="EMBL/GenBank/DDBJ databases">
        <authorList>
            <person name="McCartney M.A."/>
            <person name="Auch B."/>
            <person name="Kono T."/>
            <person name="Mallez S."/>
            <person name="Becker A."/>
            <person name="Gohl D.M."/>
            <person name="Silverstein K.A.T."/>
            <person name="Koren S."/>
            <person name="Bechman K.B."/>
            <person name="Herman A."/>
            <person name="Abrahante J.E."/>
            <person name="Garbe J."/>
        </authorList>
    </citation>
    <scope>NUCLEOTIDE SEQUENCE</scope>
    <source>
        <strain evidence="5">Duluth1</strain>
        <tissue evidence="5">Whole animal</tissue>
    </source>
</reference>
<comment type="similarity">
    <text evidence="1">Belongs to the selenoprotein M/F family.</text>
</comment>
<evidence type="ECO:0000313" key="5">
    <source>
        <dbReference type="EMBL" id="KAH3799755.1"/>
    </source>
</evidence>
<evidence type="ECO:0000313" key="6">
    <source>
        <dbReference type="Proteomes" id="UP000828390"/>
    </source>
</evidence>
<dbReference type="Pfam" id="PF03067">
    <property type="entry name" value="LPMO_10"/>
    <property type="match status" value="1"/>
</dbReference>
<evidence type="ECO:0008006" key="7">
    <source>
        <dbReference type="Google" id="ProtNLM"/>
    </source>
</evidence>
<keyword evidence="6" id="KW-1185">Reference proteome</keyword>
<evidence type="ECO:0000259" key="4">
    <source>
        <dbReference type="Pfam" id="PF08806"/>
    </source>
</evidence>
<feature type="signal peptide" evidence="2">
    <location>
        <begin position="1"/>
        <end position="21"/>
    </location>
</feature>
<gene>
    <name evidence="5" type="ORF">DPMN_153369</name>
</gene>
<dbReference type="PANTHER" id="PTHR21113">
    <property type="entry name" value="AGAP001705-PA"/>
    <property type="match status" value="1"/>
</dbReference>
<accession>A0A9D4FNR9</accession>
<protein>
    <recommendedName>
        <fullName evidence="7">Chitin-binding type-4 domain-containing protein</fullName>
    </recommendedName>
</protein>
<sequence length="362" mass="40408">MANISSLLTIALLYFIELGLGAKFIKGLSVQAFVKSDRPQQFPGLEVKYVRGADPEIYLLDEDKNVKETLGIEKWNTDSVEQFFHERLKKIRQLISQSIVKGHGRLMEPPSRSSSMWRRGFNSPPNYDDNALYCGGFNTQWSKNGGKCGVCGDNFADNPRPNEPGGKFYTGIIVRKYDVAQVIDVAVHLTANHKGWFEFRLCKNDAANKTLEQACFDQHILQDNRGVKRFEISMGMENIKYSLKLPAGVTCRACVLQWRYNTGNSWGVDPVTQKGCIGCGPQEQFYGCSDIAIGASDVTTGQVSPNVPVVVPEGDIDDRKWQDLVGKLDCVCPQTSQTSRPQSGPLAQVCFVLTLFIRLLFF</sequence>
<dbReference type="InterPro" id="IPR036249">
    <property type="entry name" value="Thioredoxin-like_sf"/>
</dbReference>
<feature type="domain" description="Chitin-binding type-4" evidence="3">
    <location>
        <begin position="103"/>
        <end position="291"/>
    </location>
</feature>
<dbReference type="Proteomes" id="UP000828390">
    <property type="component" value="Unassembled WGS sequence"/>
</dbReference>
<dbReference type="PANTHER" id="PTHR21113:SF4">
    <property type="entry name" value="CHITIN-BINDING TYPE-4 DOMAIN-CONTAINING PROTEIN"/>
    <property type="match status" value="1"/>
</dbReference>
<comment type="caution">
    <text evidence="5">The sequence shown here is derived from an EMBL/GenBank/DDBJ whole genome shotgun (WGS) entry which is preliminary data.</text>
</comment>
<dbReference type="SUPFAM" id="SSF52833">
    <property type="entry name" value="Thioredoxin-like"/>
    <property type="match status" value="1"/>
</dbReference>
<dbReference type="Gene3D" id="3.40.30.50">
    <property type="entry name" value="Sep15/SelM thioredoxin-like domain, active-site redox motif"/>
    <property type="match status" value="1"/>
</dbReference>
<organism evidence="5 6">
    <name type="scientific">Dreissena polymorpha</name>
    <name type="common">Zebra mussel</name>
    <name type="synonym">Mytilus polymorpha</name>
    <dbReference type="NCBI Taxonomy" id="45954"/>
    <lineage>
        <taxon>Eukaryota</taxon>
        <taxon>Metazoa</taxon>
        <taxon>Spiralia</taxon>
        <taxon>Lophotrochozoa</taxon>
        <taxon>Mollusca</taxon>
        <taxon>Bivalvia</taxon>
        <taxon>Autobranchia</taxon>
        <taxon>Heteroconchia</taxon>
        <taxon>Euheterodonta</taxon>
        <taxon>Imparidentia</taxon>
        <taxon>Neoheterodontei</taxon>
        <taxon>Myida</taxon>
        <taxon>Dreissenoidea</taxon>
        <taxon>Dreissenidae</taxon>
        <taxon>Dreissena</taxon>
    </lineage>
</organism>
<dbReference type="AlphaFoldDB" id="A0A9D4FNR9"/>
<dbReference type="InterPro" id="IPR038219">
    <property type="entry name" value="Sep15/SelM_sf"/>
</dbReference>
<evidence type="ECO:0000259" key="3">
    <source>
        <dbReference type="Pfam" id="PF03067"/>
    </source>
</evidence>
<keyword evidence="2" id="KW-0732">Signal</keyword>
<feature type="chain" id="PRO_5039565819" description="Chitin-binding type-4 domain-containing protein" evidence="2">
    <location>
        <begin position="22"/>
        <end position="362"/>
    </location>
</feature>
<name>A0A9D4FNR9_DREPO</name>
<dbReference type="InterPro" id="IPR004302">
    <property type="entry name" value="Cellulose/chitin-bd_N"/>
</dbReference>
<dbReference type="InterPro" id="IPR014912">
    <property type="entry name" value="Sep15_SelM_dom"/>
</dbReference>
<dbReference type="Pfam" id="PF08806">
    <property type="entry name" value="Sep15_SelM"/>
    <property type="match status" value="1"/>
</dbReference>
<feature type="domain" description="Selenoprotein F/M" evidence="4">
    <location>
        <begin position="30"/>
        <end position="88"/>
    </location>
</feature>
<proteinExistence type="inferred from homology"/>